<comment type="caution">
    <text evidence="1">The sequence shown here is derived from an EMBL/GenBank/DDBJ whole genome shotgun (WGS) entry which is preliminary data.</text>
</comment>
<dbReference type="Proteomes" id="UP000499080">
    <property type="component" value="Unassembled WGS sequence"/>
</dbReference>
<protein>
    <submittedName>
        <fullName evidence="1">Uncharacterized protein</fullName>
    </submittedName>
</protein>
<reference evidence="1 2" key="1">
    <citation type="journal article" date="2019" name="Sci. Rep.">
        <title>Orb-weaving spider Araneus ventricosus genome elucidates the spidroin gene catalogue.</title>
        <authorList>
            <person name="Kono N."/>
            <person name="Nakamura H."/>
            <person name="Ohtoshi R."/>
            <person name="Moran D.A.P."/>
            <person name="Shinohara A."/>
            <person name="Yoshida Y."/>
            <person name="Fujiwara M."/>
            <person name="Mori M."/>
            <person name="Tomita M."/>
            <person name="Arakawa K."/>
        </authorList>
    </citation>
    <scope>NUCLEOTIDE SEQUENCE [LARGE SCALE GENOMIC DNA]</scope>
</reference>
<organism evidence="1 2">
    <name type="scientific">Araneus ventricosus</name>
    <name type="common">Orbweaver spider</name>
    <name type="synonym">Epeira ventricosa</name>
    <dbReference type="NCBI Taxonomy" id="182803"/>
    <lineage>
        <taxon>Eukaryota</taxon>
        <taxon>Metazoa</taxon>
        <taxon>Ecdysozoa</taxon>
        <taxon>Arthropoda</taxon>
        <taxon>Chelicerata</taxon>
        <taxon>Arachnida</taxon>
        <taxon>Araneae</taxon>
        <taxon>Araneomorphae</taxon>
        <taxon>Entelegynae</taxon>
        <taxon>Araneoidea</taxon>
        <taxon>Araneidae</taxon>
        <taxon>Araneus</taxon>
    </lineage>
</organism>
<proteinExistence type="predicted"/>
<dbReference type="EMBL" id="BGPR01000028">
    <property type="protein sequence ID" value="GBL82483.1"/>
    <property type="molecule type" value="Genomic_DNA"/>
</dbReference>
<name>A0A4Y2ARJ0_ARAVE</name>
<evidence type="ECO:0000313" key="2">
    <source>
        <dbReference type="Proteomes" id="UP000499080"/>
    </source>
</evidence>
<gene>
    <name evidence="1" type="ORF">AVEN_252605_1</name>
</gene>
<dbReference type="AlphaFoldDB" id="A0A4Y2ARJ0"/>
<accession>A0A4Y2ARJ0</accession>
<evidence type="ECO:0000313" key="1">
    <source>
        <dbReference type="EMBL" id="GBL82483.1"/>
    </source>
</evidence>
<keyword evidence="2" id="KW-1185">Reference proteome</keyword>
<sequence>MLDNGEACWQQCRSSLVVAVLSIPVVRLVGARGGYLAAHCDLQSVFPTCPMGFRSGDLAGHAICGMVKPHQSCSLRAGVIVHKYGVGTHCSDKRPHKRV</sequence>